<dbReference type="EMBL" id="JABANM010029501">
    <property type="protein sequence ID" value="KAF4707908.1"/>
    <property type="molecule type" value="Genomic_DNA"/>
</dbReference>
<feature type="non-terminal residue" evidence="2">
    <location>
        <position position="1"/>
    </location>
</feature>
<name>A0A7J6QI20_PEROL</name>
<sequence>PSNGRPPRPELEIEIPPSTAGLDAATAPSSSIPLPRSPDEYYTIFVEEADFADQRLCGWRKVMDVSRMPGQEPRDRHYFYMPKTLEATWDLTSLLEAGGLHDLLVARSWSIHYVTPQEAVECRKDPHWCIEVCSDSQLAGSEVGIQLHTGDLVVVCEPSAANRVVRILYIDQQGVTRLGWIAAQTVDGRLMVQPLGHPPLHEEYTRLSCDEDCIIIPTHRLTLHGDVNLSSSTEGYIGPRNGYQLSAIVGANARTASDGAWFNLIDPWAKFKVRRVVSLVDENDIAREQGLLAIAAEAGGLGDSAEAVRLMILDGTPPDGDRRQTAEPNRSVDEVEPVAYPDLLRLLRSETVSSDWRQCVDALWHRAQLSLHELLHHDIWKLCMATSEASTTLPVLSAPDSAASPISRLSVGQLVVTESFAHKGDTLWIRVLVPPGDVESCDAENSRLRKMVHPLVVAEAVLGTVVDPLRQ</sequence>
<protein>
    <submittedName>
        <fullName evidence="2">Uncharacterized protein</fullName>
    </submittedName>
</protein>
<feature type="region of interest" description="Disordered" evidence="1">
    <location>
        <begin position="1"/>
        <end position="33"/>
    </location>
</feature>
<gene>
    <name evidence="2" type="ORF">FOZ62_002177</name>
</gene>
<feature type="non-terminal residue" evidence="2">
    <location>
        <position position="471"/>
    </location>
</feature>
<evidence type="ECO:0000256" key="1">
    <source>
        <dbReference type="SAM" id="MobiDB-lite"/>
    </source>
</evidence>
<proteinExistence type="predicted"/>
<evidence type="ECO:0000313" key="2">
    <source>
        <dbReference type="EMBL" id="KAF4707908.1"/>
    </source>
</evidence>
<organism evidence="2 3">
    <name type="scientific">Perkinsus olseni</name>
    <name type="common">Perkinsus atlanticus</name>
    <dbReference type="NCBI Taxonomy" id="32597"/>
    <lineage>
        <taxon>Eukaryota</taxon>
        <taxon>Sar</taxon>
        <taxon>Alveolata</taxon>
        <taxon>Perkinsozoa</taxon>
        <taxon>Perkinsea</taxon>
        <taxon>Perkinsida</taxon>
        <taxon>Perkinsidae</taxon>
        <taxon>Perkinsus</taxon>
    </lineage>
</organism>
<comment type="caution">
    <text evidence="2">The sequence shown here is derived from an EMBL/GenBank/DDBJ whole genome shotgun (WGS) entry which is preliminary data.</text>
</comment>
<evidence type="ECO:0000313" key="3">
    <source>
        <dbReference type="Proteomes" id="UP000574390"/>
    </source>
</evidence>
<accession>A0A7J6QI20</accession>
<dbReference type="Proteomes" id="UP000574390">
    <property type="component" value="Unassembled WGS sequence"/>
</dbReference>
<dbReference type="AlphaFoldDB" id="A0A7J6QI20"/>
<reference evidence="2 3" key="1">
    <citation type="submission" date="2020-04" db="EMBL/GenBank/DDBJ databases">
        <title>Perkinsus olseni comparative genomics.</title>
        <authorList>
            <person name="Bogema D.R."/>
        </authorList>
    </citation>
    <scope>NUCLEOTIDE SEQUENCE [LARGE SCALE GENOMIC DNA]</scope>
    <source>
        <strain evidence="2">ATCC PRA-205</strain>
    </source>
</reference>